<dbReference type="AlphaFoldDB" id="A0AAW2LFM3"/>
<accession>A0AAW2LFM3</accession>
<dbReference type="EMBL" id="JACGWK010000014">
    <property type="protein sequence ID" value="KAL0317778.1"/>
    <property type="molecule type" value="Genomic_DNA"/>
</dbReference>
<comment type="caution">
    <text evidence="1">The sequence shown here is derived from an EMBL/GenBank/DDBJ whole genome shotgun (WGS) entry which is preliminary data.</text>
</comment>
<gene>
    <name evidence="1" type="ORF">Sangu_2192100</name>
</gene>
<reference evidence="1" key="2">
    <citation type="journal article" date="2024" name="Plant">
        <title>Genomic evolution and insights into agronomic trait innovations of Sesamum species.</title>
        <authorList>
            <person name="Miao H."/>
            <person name="Wang L."/>
            <person name="Qu L."/>
            <person name="Liu H."/>
            <person name="Sun Y."/>
            <person name="Le M."/>
            <person name="Wang Q."/>
            <person name="Wei S."/>
            <person name="Zheng Y."/>
            <person name="Lin W."/>
            <person name="Duan Y."/>
            <person name="Cao H."/>
            <person name="Xiong S."/>
            <person name="Wang X."/>
            <person name="Wei L."/>
            <person name="Li C."/>
            <person name="Ma Q."/>
            <person name="Ju M."/>
            <person name="Zhao R."/>
            <person name="Li G."/>
            <person name="Mu C."/>
            <person name="Tian Q."/>
            <person name="Mei H."/>
            <person name="Zhang T."/>
            <person name="Gao T."/>
            <person name="Zhang H."/>
        </authorList>
    </citation>
    <scope>NUCLEOTIDE SEQUENCE</scope>
    <source>
        <strain evidence="1">G01</strain>
    </source>
</reference>
<evidence type="ECO:0000313" key="1">
    <source>
        <dbReference type="EMBL" id="KAL0317778.1"/>
    </source>
</evidence>
<sequence length="73" mass="7936">MRILLECIVVALKNSRPAQGGLRHLELELEPAAPDVTSRSTSLKLEEVPRVLDCLELASKSSSRSPARARGRG</sequence>
<name>A0AAW2LFM3_9LAMI</name>
<reference evidence="1" key="1">
    <citation type="submission" date="2020-06" db="EMBL/GenBank/DDBJ databases">
        <authorList>
            <person name="Li T."/>
            <person name="Hu X."/>
            <person name="Zhang T."/>
            <person name="Song X."/>
            <person name="Zhang H."/>
            <person name="Dai N."/>
            <person name="Sheng W."/>
            <person name="Hou X."/>
            <person name="Wei L."/>
        </authorList>
    </citation>
    <scope>NUCLEOTIDE SEQUENCE</scope>
    <source>
        <strain evidence="1">G01</strain>
        <tissue evidence="1">Leaf</tissue>
    </source>
</reference>
<protein>
    <submittedName>
        <fullName evidence="1">Uncharacterized protein</fullName>
    </submittedName>
</protein>
<proteinExistence type="predicted"/>
<organism evidence="1">
    <name type="scientific">Sesamum angustifolium</name>
    <dbReference type="NCBI Taxonomy" id="2727405"/>
    <lineage>
        <taxon>Eukaryota</taxon>
        <taxon>Viridiplantae</taxon>
        <taxon>Streptophyta</taxon>
        <taxon>Embryophyta</taxon>
        <taxon>Tracheophyta</taxon>
        <taxon>Spermatophyta</taxon>
        <taxon>Magnoliopsida</taxon>
        <taxon>eudicotyledons</taxon>
        <taxon>Gunneridae</taxon>
        <taxon>Pentapetalae</taxon>
        <taxon>asterids</taxon>
        <taxon>lamiids</taxon>
        <taxon>Lamiales</taxon>
        <taxon>Pedaliaceae</taxon>
        <taxon>Sesamum</taxon>
    </lineage>
</organism>